<evidence type="ECO:0000256" key="4">
    <source>
        <dbReference type="NCBIfam" id="TIGR00205"/>
    </source>
</evidence>
<dbReference type="Proteomes" id="UP000016649">
    <property type="component" value="Unassembled WGS sequence"/>
</dbReference>
<keyword evidence="5" id="KW-0969">Cilium</keyword>
<protein>
    <recommendedName>
        <fullName evidence="4">Flagellar hook-basal body complex protein FliE</fullName>
    </recommendedName>
</protein>
<dbReference type="RefSeq" id="WP_021687705.1">
    <property type="nucleotide sequence ID" value="NZ_KI260569.1"/>
</dbReference>
<name>A0ABN0NXQ9_TRELE</name>
<sequence length="116" mass="12623">MFSQLALVRSNPAHIGSSELADIGALSVSRAKNAQNTNPGEAKPTAFDTYLTSAVTYVNDKQQDVTDMMQRYAADPDSVDVHDVTIAMSKAHLTLSIAQNVISRLTQAWNEITTNR</sequence>
<evidence type="ECO:0000256" key="3">
    <source>
        <dbReference type="ARBA" id="ARBA00023143"/>
    </source>
</evidence>
<keyword evidence="3" id="KW-0975">Bacterial flagellum</keyword>
<keyword evidence="5" id="KW-0966">Cell projection</keyword>
<reference evidence="5 6" key="1">
    <citation type="submission" date="2013-08" db="EMBL/GenBank/DDBJ databases">
        <authorList>
            <person name="Weinstock G."/>
            <person name="Sodergren E."/>
            <person name="Wylie T."/>
            <person name="Fulton L."/>
            <person name="Fulton R."/>
            <person name="Fronick C."/>
            <person name="O'Laughlin M."/>
            <person name="Godfrey J."/>
            <person name="Miner T."/>
            <person name="Herter B."/>
            <person name="Appelbaum E."/>
            <person name="Cordes M."/>
            <person name="Lek S."/>
            <person name="Wollam A."/>
            <person name="Pepin K.H."/>
            <person name="Palsikar V.B."/>
            <person name="Mitreva M."/>
            <person name="Wilson R.K."/>
        </authorList>
    </citation>
    <scope>NUCLEOTIDE SEQUENCE [LARGE SCALE GENOMIC DNA]</scope>
    <source>
        <strain evidence="5 6">ATCC 700332</strain>
    </source>
</reference>
<dbReference type="EMBL" id="AWVH01000037">
    <property type="protein sequence ID" value="ERJ92343.1"/>
    <property type="molecule type" value="Genomic_DNA"/>
</dbReference>
<dbReference type="InterPro" id="IPR001624">
    <property type="entry name" value="FliE"/>
</dbReference>
<comment type="caution">
    <text evidence="5">The sequence shown here is derived from an EMBL/GenBank/DDBJ whole genome shotgun (WGS) entry which is preliminary data.</text>
</comment>
<dbReference type="PANTHER" id="PTHR34653">
    <property type="match status" value="1"/>
</dbReference>
<gene>
    <name evidence="5" type="ORF">HMPREF9193_01503</name>
</gene>
<keyword evidence="6" id="KW-1185">Reference proteome</keyword>
<evidence type="ECO:0000313" key="6">
    <source>
        <dbReference type="Proteomes" id="UP000016649"/>
    </source>
</evidence>
<evidence type="ECO:0000256" key="2">
    <source>
        <dbReference type="ARBA" id="ARBA00009272"/>
    </source>
</evidence>
<evidence type="ECO:0000313" key="5">
    <source>
        <dbReference type="EMBL" id="ERJ92343.1"/>
    </source>
</evidence>
<proteinExistence type="inferred from homology"/>
<dbReference type="Pfam" id="PF02049">
    <property type="entry name" value="FliE"/>
    <property type="match status" value="1"/>
</dbReference>
<dbReference type="PRINTS" id="PR01006">
    <property type="entry name" value="FLGHOOKFLIE"/>
</dbReference>
<organism evidence="5 6">
    <name type="scientific">Treponema lecithinolyticum ATCC 700332</name>
    <dbReference type="NCBI Taxonomy" id="1321815"/>
    <lineage>
        <taxon>Bacteria</taxon>
        <taxon>Pseudomonadati</taxon>
        <taxon>Spirochaetota</taxon>
        <taxon>Spirochaetia</taxon>
        <taxon>Spirochaetales</taxon>
        <taxon>Treponemataceae</taxon>
        <taxon>Treponema</taxon>
    </lineage>
</organism>
<dbReference type="PANTHER" id="PTHR34653:SF1">
    <property type="entry name" value="FLAGELLAR HOOK-BASAL BODY COMPLEX PROTEIN FLIE"/>
    <property type="match status" value="1"/>
</dbReference>
<comment type="similarity">
    <text evidence="2">Belongs to the FliE family.</text>
</comment>
<keyword evidence="5" id="KW-0282">Flagellum</keyword>
<accession>A0ABN0NXQ9</accession>
<dbReference type="NCBIfam" id="TIGR00205">
    <property type="entry name" value="fliE"/>
    <property type="match status" value="1"/>
</dbReference>
<comment type="subcellular location">
    <subcellularLocation>
        <location evidence="1">Bacterial flagellum basal body</location>
    </subcellularLocation>
</comment>
<evidence type="ECO:0000256" key="1">
    <source>
        <dbReference type="ARBA" id="ARBA00004117"/>
    </source>
</evidence>